<dbReference type="RefSeq" id="WP_094842253.1">
    <property type="nucleotide sequence ID" value="NZ_NEVS01000004.1"/>
</dbReference>
<keyword evidence="3" id="KW-1185">Reference proteome</keyword>
<comment type="caution">
    <text evidence="2">The sequence shown here is derived from an EMBL/GenBank/DDBJ whole genome shotgun (WGS) entry which is preliminary data.</text>
</comment>
<protein>
    <submittedName>
        <fullName evidence="2">Uncharacterized protein</fullName>
    </submittedName>
</protein>
<evidence type="ECO:0000313" key="3">
    <source>
        <dbReference type="Proteomes" id="UP000215767"/>
    </source>
</evidence>
<reference evidence="3" key="1">
    <citation type="submission" date="2017-05" db="EMBL/GenBank/DDBJ databases">
        <title>Complete and WGS of Bordetella genogroups.</title>
        <authorList>
            <person name="Spilker T."/>
            <person name="Lipuma J."/>
        </authorList>
    </citation>
    <scope>NUCLEOTIDE SEQUENCE [LARGE SCALE GENOMIC DNA]</scope>
    <source>
        <strain evidence="3">AU8856</strain>
    </source>
</reference>
<accession>A0A261UH52</accession>
<sequence length="105" mass="11411">MRDGIDVKRVTRIGVAGIIVLVAVVAGAALLTSRWADDRPPGRDAAPRSWISGPLLERRPQEDMAHYLAAKRKLTEGYGWVDRQAGIARIPLDQAMQAVAEGARP</sequence>
<name>A0A261UH52_9BORD</name>
<proteinExistence type="predicted"/>
<organism evidence="2 3">
    <name type="scientific">Bordetella genomosp. 11</name>
    <dbReference type="NCBI Taxonomy" id="1416808"/>
    <lineage>
        <taxon>Bacteria</taxon>
        <taxon>Pseudomonadati</taxon>
        <taxon>Pseudomonadota</taxon>
        <taxon>Betaproteobacteria</taxon>
        <taxon>Burkholderiales</taxon>
        <taxon>Alcaligenaceae</taxon>
        <taxon>Bordetella</taxon>
    </lineage>
</organism>
<evidence type="ECO:0000313" key="2">
    <source>
        <dbReference type="EMBL" id="OZI60847.1"/>
    </source>
</evidence>
<keyword evidence="1" id="KW-0472">Membrane</keyword>
<gene>
    <name evidence="2" type="ORF">CAL28_15850</name>
</gene>
<dbReference type="EMBL" id="NEVS01000004">
    <property type="protein sequence ID" value="OZI60847.1"/>
    <property type="molecule type" value="Genomic_DNA"/>
</dbReference>
<evidence type="ECO:0000256" key="1">
    <source>
        <dbReference type="SAM" id="Phobius"/>
    </source>
</evidence>
<dbReference type="AlphaFoldDB" id="A0A261UH52"/>
<feature type="transmembrane region" description="Helical" evidence="1">
    <location>
        <begin position="12"/>
        <end position="31"/>
    </location>
</feature>
<dbReference type="OrthoDB" id="129807at2"/>
<keyword evidence="1" id="KW-0812">Transmembrane</keyword>
<keyword evidence="1" id="KW-1133">Transmembrane helix</keyword>
<dbReference type="Proteomes" id="UP000215767">
    <property type="component" value="Unassembled WGS sequence"/>
</dbReference>